<dbReference type="AlphaFoldDB" id="A0A9P9KVW2"/>
<keyword evidence="3" id="KW-1185">Reference proteome</keyword>
<dbReference type="GeneID" id="70227476"/>
<gene>
    <name evidence="2" type="ORF">BKA55DRAFT_658570</name>
</gene>
<evidence type="ECO:0000313" key="3">
    <source>
        <dbReference type="Proteomes" id="UP000720189"/>
    </source>
</evidence>
<dbReference type="Proteomes" id="UP000720189">
    <property type="component" value="Unassembled WGS sequence"/>
</dbReference>
<sequence length="580" mass="64754">MSCALRLPTIRVIANQANVELSASSSFNIDIPDGALHIATITDLFSAVEDSHLWIARSGACCMEVSIAVNGRPVLETSRLNNIAGVVSSCEIWDRLGIHLEYNRSCSVQPPGLLSFSLQHPNLSSALVAPVSACTATFRNLMLSVDVRNMSQEEERPRKCPKTSERRKKRGRPNKRADGRIESNLLDTLELADQQAIDSFISSLNSPCKDVNGNASQTLYRRDNITNIKVLEDLQSSSLIDILFEQLMLAPERTYRGYQVWGCGFSYCLTELAPGVFHMPYLKSVSDRAELLPIIATSLASMQHAESPVLRQQVADLALGYEAFSHPHSGTKGSVLLVHVQMPPLTNRRKLKRTIFPTRDARISDQTSVVPELQQSIGATDEKVPESGECVHRKRQGCTMMDVSWDIMDGYLDFAKDEEPHEAITDSSLELVETHRDLWSDIANSPTSTSWPEPWLGKTGWVGTGFDTMEFMNEMPLEQAWMRQDTDFTTRQDTMADPANFLSLDHWLICDNQMLHGCIVNVPEKDDLQDDGHKDHQEDGENNRLVVEDSNSLVCSADGGEPVELTHRGGQVRQSRTEWE</sequence>
<dbReference type="RefSeq" id="XP_046056275.1">
    <property type="nucleotide sequence ID" value="XM_046197522.1"/>
</dbReference>
<feature type="compositionally biased region" description="Basic and acidic residues" evidence="1">
    <location>
        <begin position="529"/>
        <end position="542"/>
    </location>
</feature>
<proteinExistence type="predicted"/>
<evidence type="ECO:0000313" key="2">
    <source>
        <dbReference type="EMBL" id="KAH7269507.1"/>
    </source>
</evidence>
<feature type="region of interest" description="Disordered" evidence="1">
    <location>
        <begin position="150"/>
        <end position="178"/>
    </location>
</feature>
<organism evidence="2 3">
    <name type="scientific">Fusarium redolens</name>
    <dbReference type="NCBI Taxonomy" id="48865"/>
    <lineage>
        <taxon>Eukaryota</taxon>
        <taxon>Fungi</taxon>
        <taxon>Dikarya</taxon>
        <taxon>Ascomycota</taxon>
        <taxon>Pezizomycotina</taxon>
        <taxon>Sordariomycetes</taxon>
        <taxon>Hypocreomycetidae</taxon>
        <taxon>Hypocreales</taxon>
        <taxon>Nectriaceae</taxon>
        <taxon>Fusarium</taxon>
        <taxon>Fusarium redolens species complex</taxon>
    </lineage>
</organism>
<protein>
    <submittedName>
        <fullName evidence="2">Uncharacterized protein</fullName>
    </submittedName>
</protein>
<evidence type="ECO:0000256" key="1">
    <source>
        <dbReference type="SAM" id="MobiDB-lite"/>
    </source>
</evidence>
<name>A0A9P9KVW2_FUSRE</name>
<reference evidence="2" key="1">
    <citation type="journal article" date="2021" name="Nat. Commun.">
        <title>Genetic determinants of endophytism in the Arabidopsis root mycobiome.</title>
        <authorList>
            <person name="Mesny F."/>
            <person name="Miyauchi S."/>
            <person name="Thiergart T."/>
            <person name="Pickel B."/>
            <person name="Atanasova L."/>
            <person name="Karlsson M."/>
            <person name="Huettel B."/>
            <person name="Barry K.W."/>
            <person name="Haridas S."/>
            <person name="Chen C."/>
            <person name="Bauer D."/>
            <person name="Andreopoulos W."/>
            <person name="Pangilinan J."/>
            <person name="LaButti K."/>
            <person name="Riley R."/>
            <person name="Lipzen A."/>
            <person name="Clum A."/>
            <person name="Drula E."/>
            <person name="Henrissat B."/>
            <person name="Kohler A."/>
            <person name="Grigoriev I.V."/>
            <person name="Martin F.M."/>
            <person name="Hacquard S."/>
        </authorList>
    </citation>
    <scope>NUCLEOTIDE SEQUENCE</scope>
    <source>
        <strain evidence="2">MPI-CAGE-AT-0023</strain>
    </source>
</reference>
<dbReference type="EMBL" id="JAGMUX010000001">
    <property type="protein sequence ID" value="KAH7269507.1"/>
    <property type="molecule type" value="Genomic_DNA"/>
</dbReference>
<comment type="caution">
    <text evidence="2">The sequence shown here is derived from an EMBL/GenBank/DDBJ whole genome shotgun (WGS) entry which is preliminary data.</text>
</comment>
<feature type="compositionally biased region" description="Basic residues" evidence="1">
    <location>
        <begin position="165"/>
        <end position="174"/>
    </location>
</feature>
<feature type="region of interest" description="Disordered" evidence="1">
    <location>
        <begin position="529"/>
        <end position="580"/>
    </location>
</feature>
<feature type="compositionally biased region" description="Basic and acidic residues" evidence="1">
    <location>
        <begin position="151"/>
        <end position="164"/>
    </location>
</feature>
<accession>A0A9P9KVW2</accession>
<dbReference type="OrthoDB" id="4898608at2759"/>